<dbReference type="OrthoDB" id="6077868at2759"/>
<keyword evidence="5 10" id="KW-0472">Membrane</keyword>
<feature type="transmembrane region" description="Helical" evidence="10">
    <location>
        <begin position="339"/>
        <end position="362"/>
    </location>
</feature>
<dbReference type="GO" id="GO:0005886">
    <property type="term" value="C:plasma membrane"/>
    <property type="evidence" value="ECO:0007669"/>
    <property type="project" value="TreeGrafter"/>
</dbReference>
<dbReference type="Proteomes" id="UP000242188">
    <property type="component" value="Unassembled WGS sequence"/>
</dbReference>
<dbReference type="SUPFAM" id="SSF81321">
    <property type="entry name" value="Family A G protein-coupled receptor-like"/>
    <property type="match status" value="1"/>
</dbReference>
<comment type="similarity">
    <text evidence="8">Belongs to the G-protein coupled receptor 1 family.</text>
</comment>
<gene>
    <name evidence="12" type="ORF">KP79_PYT10359</name>
</gene>
<feature type="transmembrane region" description="Helical" evidence="10">
    <location>
        <begin position="156"/>
        <end position="178"/>
    </location>
</feature>
<evidence type="ECO:0000256" key="6">
    <source>
        <dbReference type="ARBA" id="ARBA00023170"/>
    </source>
</evidence>
<protein>
    <submittedName>
        <fullName evidence="12">Rhodopsin</fullName>
    </submittedName>
</protein>
<evidence type="ECO:0000256" key="5">
    <source>
        <dbReference type="ARBA" id="ARBA00023136"/>
    </source>
</evidence>
<evidence type="ECO:0000259" key="11">
    <source>
        <dbReference type="PROSITE" id="PS50262"/>
    </source>
</evidence>
<keyword evidence="13" id="KW-1185">Reference proteome</keyword>
<dbReference type="AlphaFoldDB" id="A0A210Q9P2"/>
<dbReference type="CDD" id="cd00637">
    <property type="entry name" value="7tm_classA_rhodopsin-like"/>
    <property type="match status" value="1"/>
</dbReference>
<evidence type="ECO:0000256" key="9">
    <source>
        <dbReference type="SAM" id="MobiDB-lite"/>
    </source>
</evidence>
<sequence>MNLSFEPSFNQTNVTTAPNIEVNQQHMLNAFNSNLAQTLLPLTVVLWFYLVIGFLGNSLVMFVYWARKKPMRDDRYFIPLLALMDLISCVVSSGTGIHAQTHPLMFDNNVGCKMAAFLGILFACVSADFLLVIAIERYIKLCRPFGRQMTIFIKKAIIVVITLFGLVLSVPALGIYQVEEIPKMRNMYGIQAWQCTDMKDKGQATGHTVYKVSLFVVTITRFVILFFCYGNISWVIFRQGKFRQRMGSVVSCTSATSVSYTDDAGKSIGMNKQNSEGSKSEDVKKSNKTDLNGRQTLLNRNQPHLGSVADRKITKRNQSVASMAGSVARRESRADRQGIRLTVIFILITSIYIVTYGPKVWLMIEQSLNRDFWSTVPQGQLLLYRFLHTFYIFNNIVNPIVYGIMDRRFRAECKKRFTRCQ</sequence>
<accession>A0A210Q9P2</accession>
<feature type="transmembrane region" description="Helical" evidence="10">
    <location>
        <begin position="44"/>
        <end position="64"/>
    </location>
</feature>
<evidence type="ECO:0000313" key="13">
    <source>
        <dbReference type="Proteomes" id="UP000242188"/>
    </source>
</evidence>
<dbReference type="PANTHER" id="PTHR24243">
    <property type="entry name" value="G-PROTEIN COUPLED RECEPTOR"/>
    <property type="match status" value="1"/>
</dbReference>
<reference evidence="12 13" key="1">
    <citation type="journal article" date="2017" name="Nat. Ecol. Evol.">
        <title>Scallop genome provides insights into evolution of bilaterian karyotype and development.</title>
        <authorList>
            <person name="Wang S."/>
            <person name="Zhang J."/>
            <person name="Jiao W."/>
            <person name="Li J."/>
            <person name="Xun X."/>
            <person name="Sun Y."/>
            <person name="Guo X."/>
            <person name="Huan P."/>
            <person name="Dong B."/>
            <person name="Zhang L."/>
            <person name="Hu X."/>
            <person name="Sun X."/>
            <person name="Wang J."/>
            <person name="Zhao C."/>
            <person name="Wang Y."/>
            <person name="Wang D."/>
            <person name="Huang X."/>
            <person name="Wang R."/>
            <person name="Lv J."/>
            <person name="Li Y."/>
            <person name="Zhang Z."/>
            <person name="Liu B."/>
            <person name="Lu W."/>
            <person name="Hui Y."/>
            <person name="Liang J."/>
            <person name="Zhou Z."/>
            <person name="Hou R."/>
            <person name="Li X."/>
            <person name="Liu Y."/>
            <person name="Li H."/>
            <person name="Ning X."/>
            <person name="Lin Y."/>
            <person name="Zhao L."/>
            <person name="Xing Q."/>
            <person name="Dou J."/>
            <person name="Li Y."/>
            <person name="Mao J."/>
            <person name="Guo H."/>
            <person name="Dou H."/>
            <person name="Li T."/>
            <person name="Mu C."/>
            <person name="Jiang W."/>
            <person name="Fu Q."/>
            <person name="Fu X."/>
            <person name="Miao Y."/>
            <person name="Liu J."/>
            <person name="Yu Q."/>
            <person name="Li R."/>
            <person name="Liao H."/>
            <person name="Li X."/>
            <person name="Kong Y."/>
            <person name="Jiang Z."/>
            <person name="Chourrout D."/>
            <person name="Li R."/>
            <person name="Bao Z."/>
        </authorList>
    </citation>
    <scope>NUCLEOTIDE SEQUENCE [LARGE SCALE GENOMIC DNA]</scope>
    <source>
        <strain evidence="12 13">PY_sf001</strain>
    </source>
</reference>
<keyword evidence="3 10" id="KW-1133">Transmembrane helix</keyword>
<comment type="caution">
    <text evidence="12">The sequence shown here is derived from an EMBL/GenBank/DDBJ whole genome shotgun (WGS) entry which is preliminary data.</text>
</comment>
<feature type="transmembrane region" description="Helical" evidence="10">
    <location>
        <begin position="382"/>
        <end position="405"/>
    </location>
</feature>
<feature type="transmembrane region" description="Helical" evidence="10">
    <location>
        <begin position="114"/>
        <end position="135"/>
    </location>
</feature>
<keyword evidence="6 8" id="KW-0675">Receptor</keyword>
<dbReference type="PROSITE" id="PS00237">
    <property type="entry name" value="G_PROTEIN_RECEP_F1_1"/>
    <property type="match status" value="1"/>
</dbReference>
<dbReference type="Gene3D" id="1.20.1070.10">
    <property type="entry name" value="Rhodopsin 7-helix transmembrane proteins"/>
    <property type="match status" value="1"/>
</dbReference>
<dbReference type="PANTHER" id="PTHR24243:SF208">
    <property type="entry name" value="PYROKININ-1 RECEPTOR"/>
    <property type="match status" value="1"/>
</dbReference>
<evidence type="ECO:0000256" key="7">
    <source>
        <dbReference type="ARBA" id="ARBA00023224"/>
    </source>
</evidence>
<name>A0A210Q9P2_MIZYE</name>
<dbReference type="PROSITE" id="PS50262">
    <property type="entry name" value="G_PROTEIN_RECEP_F1_2"/>
    <property type="match status" value="1"/>
</dbReference>
<proteinExistence type="inferred from homology"/>
<dbReference type="InterPro" id="IPR000276">
    <property type="entry name" value="GPCR_Rhodpsn"/>
</dbReference>
<evidence type="ECO:0000256" key="8">
    <source>
        <dbReference type="RuleBase" id="RU000688"/>
    </source>
</evidence>
<evidence type="ECO:0000256" key="2">
    <source>
        <dbReference type="ARBA" id="ARBA00022692"/>
    </source>
</evidence>
<evidence type="ECO:0000256" key="1">
    <source>
        <dbReference type="ARBA" id="ARBA00004141"/>
    </source>
</evidence>
<dbReference type="Pfam" id="PF00001">
    <property type="entry name" value="7tm_1"/>
    <property type="match status" value="1"/>
</dbReference>
<evidence type="ECO:0000256" key="4">
    <source>
        <dbReference type="ARBA" id="ARBA00023040"/>
    </source>
</evidence>
<dbReference type="InterPro" id="IPR017452">
    <property type="entry name" value="GPCR_Rhodpsn_7TM"/>
</dbReference>
<keyword evidence="7 8" id="KW-0807">Transducer</keyword>
<evidence type="ECO:0000256" key="10">
    <source>
        <dbReference type="SAM" id="Phobius"/>
    </source>
</evidence>
<evidence type="ECO:0000313" key="12">
    <source>
        <dbReference type="EMBL" id="OWF45435.1"/>
    </source>
</evidence>
<feature type="transmembrane region" description="Helical" evidence="10">
    <location>
        <begin position="76"/>
        <end position="94"/>
    </location>
</feature>
<feature type="domain" description="G-protein coupled receptors family 1 profile" evidence="11">
    <location>
        <begin position="56"/>
        <end position="402"/>
    </location>
</feature>
<feature type="transmembrane region" description="Helical" evidence="10">
    <location>
        <begin position="214"/>
        <end position="237"/>
    </location>
</feature>
<feature type="compositionally biased region" description="Basic and acidic residues" evidence="9">
    <location>
        <begin position="278"/>
        <end position="288"/>
    </location>
</feature>
<dbReference type="PRINTS" id="PR00237">
    <property type="entry name" value="GPCRRHODOPSN"/>
</dbReference>
<organism evidence="12 13">
    <name type="scientific">Mizuhopecten yessoensis</name>
    <name type="common">Japanese scallop</name>
    <name type="synonym">Patinopecten yessoensis</name>
    <dbReference type="NCBI Taxonomy" id="6573"/>
    <lineage>
        <taxon>Eukaryota</taxon>
        <taxon>Metazoa</taxon>
        <taxon>Spiralia</taxon>
        <taxon>Lophotrochozoa</taxon>
        <taxon>Mollusca</taxon>
        <taxon>Bivalvia</taxon>
        <taxon>Autobranchia</taxon>
        <taxon>Pteriomorphia</taxon>
        <taxon>Pectinida</taxon>
        <taxon>Pectinoidea</taxon>
        <taxon>Pectinidae</taxon>
        <taxon>Mizuhopecten</taxon>
    </lineage>
</organism>
<keyword evidence="4 8" id="KW-0297">G-protein coupled receptor</keyword>
<evidence type="ECO:0000256" key="3">
    <source>
        <dbReference type="ARBA" id="ARBA00022989"/>
    </source>
</evidence>
<keyword evidence="2 8" id="KW-0812">Transmembrane</keyword>
<comment type="subcellular location">
    <subcellularLocation>
        <location evidence="1">Membrane</location>
        <topology evidence="1">Multi-pass membrane protein</topology>
    </subcellularLocation>
</comment>
<dbReference type="GO" id="GO:0004930">
    <property type="term" value="F:G protein-coupled receptor activity"/>
    <property type="evidence" value="ECO:0007669"/>
    <property type="project" value="UniProtKB-KW"/>
</dbReference>
<dbReference type="EMBL" id="NEDP02004499">
    <property type="protein sequence ID" value="OWF45435.1"/>
    <property type="molecule type" value="Genomic_DNA"/>
</dbReference>
<feature type="region of interest" description="Disordered" evidence="9">
    <location>
        <begin position="267"/>
        <end position="296"/>
    </location>
</feature>